<dbReference type="AlphaFoldDB" id="A0A2S5IZA3"/>
<accession>A0A2S5IZA3</accession>
<comment type="caution">
    <text evidence="1">The sequence shown here is derived from an EMBL/GenBank/DDBJ whole genome shotgun (WGS) entry which is preliminary data.</text>
</comment>
<evidence type="ECO:0000313" key="2">
    <source>
        <dbReference type="Proteomes" id="UP000239297"/>
    </source>
</evidence>
<keyword evidence="2" id="KW-1185">Reference proteome</keyword>
<reference evidence="1 2" key="1">
    <citation type="journal article" date="2014" name="Int. J. Syst. Evol. Microbiol.">
        <title>Arthrobacter pityocampae sp. nov., isolated from Thaumetopoea pityocampa (Lep., Thaumetopoeidae).</title>
        <authorList>
            <person name="Ince I.A."/>
            <person name="Demirbag Z."/>
            <person name="Kati H."/>
        </authorList>
    </citation>
    <scope>NUCLEOTIDE SEQUENCE [LARGE SCALE GENOMIC DNA]</scope>
    <source>
        <strain evidence="1 2">Tp2</strain>
    </source>
</reference>
<gene>
    <name evidence="1" type="ORF">C4K88_03995</name>
</gene>
<organism evidence="1 2">
    <name type="scientific">Arthrobacter pityocampae</name>
    <dbReference type="NCBI Taxonomy" id="547334"/>
    <lineage>
        <taxon>Bacteria</taxon>
        <taxon>Bacillati</taxon>
        <taxon>Actinomycetota</taxon>
        <taxon>Actinomycetes</taxon>
        <taxon>Micrococcales</taxon>
        <taxon>Micrococcaceae</taxon>
        <taxon>Arthrobacter</taxon>
    </lineage>
</organism>
<protein>
    <submittedName>
        <fullName evidence="1">Uncharacterized protein</fullName>
    </submittedName>
</protein>
<sequence length="82" mass="8634">MVLIDEVEVTEQQATLDGRIGTAIGLESPDTASRQDIIVDTTTGLLLGEQTTALKGYNDIPASTVNSWTAITTEVVDALPST</sequence>
<name>A0A2S5IZA3_9MICC</name>
<dbReference type="EMBL" id="PRKW01000002">
    <property type="protein sequence ID" value="PPB49861.1"/>
    <property type="molecule type" value="Genomic_DNA"/>
</dbReference>
<dbReference type="Proteomes" id="UP000239297">
    <property type="component" value="Unassembled WGS sequence"/>
</dbReference>
<evidence type="ECO:0000313" key="1">
    <source>
        <dbReference type="EMBL" id="PPB49861.1"/>
    </source>
</evidence>
<proteinExistence type="predicted"/>